<sequence>MLVPFIPRLTIFSSKISKMLDATRAEDEEYRATLAAAKAEAAAAEVRLANSTPFGSTLRNANPQTTGYEDGFVGKCVINDPHTALRFAEEEYVTQQLPPERLVYWVDGSSSTSNSVIGDEFYSSCALVCRDLSQAELAWECRYKIFPGKLTSVEAECEAVLMTLHNVVELCQGSTKEDRLPSSVALYCDSQNAITTISKYRHSKTMIMRRDLPVLPFLKEIAELSRELKVDFNLNLELRWIKKKTVAGHRHADALARKSRRDADSGVHLVGEQDPCGAASVMHFGDSIRFSKKPAAGDTI</sequence>
<dbReference type="Proteomes" id="UP000799438">
    <property type="component" value="Unassembled WGS sequence"/>
</dbReference>
<reference evidence="2" key="1">
    <citation type="journal article" date="2020" name="Stud. Mycol.">
        <title>101 Dothideomycetes genomes: a test case for predicting lifestyles and emergence of pathogens.</title>
        <authorList>
            <person name="Haridas S."/>
            <person name="Albert R."/>
            <person name="Binder M."/>
            <person name="Bloem J."/>
            <person name="Labutti K."/>
            <person name="Salamov A."/>
            <person name="Andreopoulos B."/>
            <person name="Baker S."/>
            <person name="Barry K."/>
            <person name="Bills G."/>
            <person name="Bluhm B."/>
            <person name="Cannon C."/>
            <person name="Castanera R."/>
            <person name="Culley D."/>
            <person name="Daum C."/>
            <person name="Ezra D."/>
            <person name="Gonzalez J."/>
            <person name="Henrissat B."/>
            <person name="Kuo A."/>
            <person name="Liang C."/>
            <person name="Lipzen A."/>
            <person name="Lutzoni F."/>
            <person name="Magnuson J."/>
            <person name="Mondo S."/>
            <person name="Nolan M."/>
            <person name="Ohm R."/>
            <person name="Pangilinan J."/>
            <person name="Park H.-J."/>
            <person name="Ramirez L."/>
            <person name="Alfaro M."/>
            <person name="Sun H."/>
            <person name="Tritt A."/>
            <person name="Yoshinaga Y."/>
            <person name="Zwiers L.-H."/>
            <person name="Turgeon B."/>
            <person name="Goodwin S."/>
            <person name="Spatafora J."/>
            <person name="Crous P."/>
            <person name="Grigoriev I."/>
        </authorList>
    </citation>
    <scope>NUCLEOTIDE SEQUENCE</scope>
    <source>
        <strain evidence="2">CBS 121167</strain>
    </source>
</reference>
<dbReference type="PROSITE" id="PS50879">
    <property type="entry name" value="RNASE_H_1"/>
    <property type="match status" value="1"/>
</dbReference>
<dbReference type="EMBL" id="ML995488">
    <property type="protein sequence ID" value="KAF2140965.1"/>
    <property type="molecule type" value="Genomic_DNA"/>
</dbReference>
<dbReference type="InterPro" id="IPR002156">
    <property type="entry name" value="RNaseH_domain"/>
</dbReference>
<evidence type="ECO:0000259" key="1">
    <source>
        <dbReference type="PROSITE" id="PS50879"/>
    </source>
</evidence>
<gene>
    <name evidence="2" type="ORF">K452DRAFT_334486</name>
</gene>
<dbReference type="AlphaFoldDB" id="A0A6A6BCG8"/>
<protein>
    <recommendedName>
        <fullName evidence="1">RNase H type-1 domain-containing protein</fullName>
    </recommendedName>
</protein>
<name>A0A6A6BCG8_9PEZI</name>
<dbReference type="Gene3D" id="3.30.420.10">
    <property type="entry name" value="Ribonuclease H-like superfamily/Ribonuclease H"/>
    <property type="match status" value="1"/>
</dbReference>
<dbReference type="InterPro" id="IPR036397">
    <property type="entry name" value="RNaseH_sf"/>
</dbReference>
<dbReference type="GO" id="GO:0003676">
    <property type="term" value="F:nucleic acid binding"/>
    <property type="evidence" value="ECO:0007669"/>
    <property type="project" value="InterPro"/>
</dbReference>
<dbReference type="RefSeq" id="XP_033396678.1">
    <property type="nucleotide sequence ID" value="XM_033545196.1"/>
</dbReference>
<organism evidence="2 3">
    <name type="scientific">Aplosporella prunicola CBS 121167</name>
    <dbReference type="NCBI Taxonomy" id="1176127"/>
    <lineage>
        <taxon>Eukaryota</taxon>
        <taxon>Fungi</taxon>
        <taxon>Dikarya</taxon>
        <taxon>Ascomycota</taxon>
        <taxon>Pezizomycotina</taxon>
        <taxon>Dothideomycetes</taxon>
        <taxon>Dothideomycetes incertae sedis</taxon>
        <taxon>Botryosphaeriales</taxon>
        <taxon>Aplosporellaceae</taxon>
        <taxon>Aplosporella</taxon>
    </lineage>
</organism>
<keyword evidence="3" id="KW-1185">Reference proteome</keyword>
<dbReference type="InterPro" id="IPR012337">
    <property type="entry name" value="RNaseH-like_sf"/>
</dbReference>
<accession>A0A6A6BCG8</accession>
<evidence type="ECO:0000313" key="3">
    <source>
        <dbReference type="Proteomes" id="UP000799438"/>
    </source>
</evidence>
<proteinExistence type="predicted"/>
<feature type="domain" description="RNase H type-1" evidence="1">
    <location>
        <begin position="98"/>
        <end position="261"/>
    </location>
</feature>
<evidence type="ECO:0000313" key="2">
    <source>
        <dbReference type="EMBL" id="KAF2140965.1"/>
    </source>
</evidence>
<dbReference type="SUPFAM" id="SSF53098">
    <property type="entry name" value="Ribonuclease H-like"/>
    <property type="match status" value="1"/>
</dbReference>
<dbReference type="GeneID" id="54302694"/>
<dbReference type="GO" id="GO:0004523">
    <property type="term" value="F:RNA-DNA hybrid ribonuclease activity"/>
    <property type="evidence" value="ECO:0007669"/>
    <property type="project" value="InterPro"/>
</dbReference>